<protein>
    <submittedName>
        <fullName evidence="2">SGNH/GDSL hydrolase family protein</fullName>
    </submittedName>
</protein>
<name>A0A2M8J2Y5_9RHOB</name>
<dbReference type="EMBL" id="PGTB01000021">
    <property type="protein sequence ID" value="PJE37142.1"/>
    <property type="molecule type" value="Genomic_DNA"/>
</dbReference>
<gene>
    <name evidence="2" type="ORF">CVM52_08555</name>
</gene>
<dbReference type="InterPro" id="IPR013830">
    <property type="entry name" value="SGNH_hydro"/>
</dbReference>
<dbReference type="CDD" id="cd00229">
    <property type="entry name" value="SGNH_hydrolase"/>
    <property type="match status" value="1"/>
</dbReference>
<dbReference type="SUPFAM" id="SSF52266">
    <property type="entry name" value="SGNH hydrolase"/>
    <property type="match status" value="1"/>
</dbReference>
<dbReference type="Proteomes" id="UP000231553">
    <property type="component" value="Unassembled WGS sequence"/>
</dbReference>
<proteinExistence type="predicted"/>
<evidence type="ECO:0000313" key="2">
    <source>
        <dbReference type="EMBL" id="PJE37142.1"/>
    </source>
</evidence>
<dbReference type="GO" id="GO:0016788">
    <property type="term" value="F:hydrolase activity, acting on ester bonds"/>
    <property type="evidence" value="ECO:0007669"/>
    <property type="project" value="UniProtKB-ARBA"/>
</dbReference>
<sequence length="248" mass="26623">MGFFRESWHLCRAPRWGMCALLLCLTAACGGRPAPRADAEILVIGDSILAFHSFWGASVGDAVAEQMGVPVENRAVSGARFTSTSARVTARGGDIRRQYVAGDWDWVLLNGGANDLMSECGCQRCTANLDGLISADGRDGEIPRFVRGLTTGGTRVMLLGYYDGNVRPNPFARCQDEIDALNARMARLAARNAGVFYVTAAGAIDPADQRHWYVDRVHPSQLGARRIGARVAQAMAAADNRDGAPTGH</sequence>
<evidence type="ECO:0000259" key="1">
    <source>
        <dbReference type="Pfam" id="PF13472"/>
    </source>
</evidence>
<dbReference type="PANTHER" id="PTHR30383">
    <property type="entry name" value="THIOESTERASE 1/PROTEASE 1/LYSOPHOSPHOLIPASE L1"/>
    <property type="match status" value="1"/>
</dbReference>
<keyword evidence="2" id="KW-0378">Hydrolase</keyword>
<feature type="domain" description="SGNH hydrolase-type esterase" evidence="1">
    <location>
        <begin position="43"/>
        <end position="226"/>
    </location>
</feature>
<dbReference type="Pfam" id="PF13472">
    <property type="entry name" value="Lipase_GDSL_2"/>
    <property type="match status" value="1"/>
</dbReference>
<dbReference type="Gene3D" id="3.40.50.1110">
    <property type="entry name" value="SGNH hydrolase"/>
    <property type="match status" value="1"/>
</dbReference>
<accession>A0A2M8J2Y5</accession>
<dbReference type="OrthoDB" id="7840049at2"/>
<comment type="caution">
    <text evidence="2">The sequence shown here is derived from an EMBL/GenBank/DDBJ whole genome shotgun (WGS) entry which is preliminary data.</text>
</comment>
<evidence type="ECO:0000313" key="3">
    <source>
        <dbReference type="Proteomes" id="UP000231553"/>
    </source>
</evidence>
<organism evidence="2 3">
    <name type="scientific">Pseudooceanicola lipolyticus</name>
    <dbReference type="NCBI Taxonomy" id="2029104"/>
    <lineage>
        <taxon>Bacteria</taxon>
        <taxon>Pseudomonadati</taxon>
        <taxon>Pseudomonadota</taxon>
        <taxon>Alphaproteobacteria</taxon>
        <taxon>Rhodobacterales</taxon>
        <taxon>Paracoccaceae</taxon>
        <taxon>Pseudooceanicola</taxon>
    </lineage>
</organism>
<dbReference type="RefSeq" id="WP_100162091.1">
    <property type="nucleotide sequence ID" value="NZ_PGTB01000021.1"/>
</dbReference>
<keyword evidence="3" id="KW-1185">Reference proteome</keyword>
<reference evidence="2 3" key="1">
    <citation type="journal article" date="2018" name="Int. J. Syst. Evol. Microbiol.">
        <title>Pseudooceanicola lipolyticus sp. nov., a marine alphaproteobacterium, reclassification of Oceanicola flagellatus as Pseudooceanicola flagellatus comb. nov. and emended description of the genus Pseudooceanicola.</title>
        <authorList>
            <person name="Huang M.-M."/>
            <person name="Guo L.-L."/>
            <person name="Wu Y.-H."/>
            <person name="Lai Q.-L."/>
            <person name="Shao Z.-Z."/>
            <person name="Wang C.-S."/>
            <person name="Wu M."/>
            <person name="Xu X.-W."/>
        </authorList>
    </citation>
    <scope>NUCLEOTIDE SEQUENCE [LARGE SCALE GENOMIC DNA]</scope>
    <source>
        <strain evidence="2 3">157</strain>
    </source>
</reference>
<dbReference type="PROSITE" id="PS51257">
    <property type="entry name" value="PROKAR_LIPOPROTEIN"/>
    <property type="match status" value="1"/>
</dbReference>
<dbReference type="InterPro" id="IPR036514">
    <property type="entry name" value="SGNH_hydro_sf"/>
</dbReference>
<dbReference type="AlphaFoldDB" id="A0A2M8J2Y5"/>
<dbReference type="InterPro" id="IPR051532">
    <property type="entry name" value="Ester_Hydrolysis_Enzymes"/>
</dbReference>